<reference evidence="1 2" key="1">
    <citation type="submission" date="2016-10" db="EMBL/GenBank/DDBJ databases">
        <authorList>
            <person name="de Groot N.N."/>
        </authorList>
    </citation>
    <scope>NUCLEOTIDE SEQUENCE [LARGE SCALE GENOMIC DNA]</scope>
    <source>
        <strain evidence="1 2">DSM 44778</strain>
    </source>
</reference>
<evidence type="ECO:0008006" key="3">
    <source>
        <dbReference type="Google" id="ProtNLM"/>
    </source>
</evidence>
<gene>
    <name evidence="1" type="ORF">SAMN05421852_1033</name>
</gene>
<dbReference type="PROSITE" id="PS51257">
    <property type="entry name" value="PROKAR_LIPOPROTEIN"/>
    <property type="match status" value="1"/>
</dbReference>
<proteinExistence type="predicted"/>
<dbReference type="AlphaFoldDB" id="A0A1I3MDD1"/>
<evidence type="ECO:0000313" key="2">
    <source>
        <dbReference type="Proteomes" id="UP000199545"/>
    </source>
</evidence>
<dbReference type="RefSeq" id="WP_093228321.1">
    <property type="nucleotide sequence ID" value="NZ_FORR01000003.1"/>
</dbReference>
<organism evidence="1 2">
    <name type="scientific">Thermoflavimicrobium dichotomicum</name>
    <dbReference type="NCBI Taxonomy" id="46223"/>
    <lineage>
        <taxon>Bacteria</taxon>
        <taxon>Bacillati</taxon>
        <taxon>Bacillota</taxon>
        <taxon>Bacilli</taxon>
        <taxon>Bacillales</taxon>
        <taxon>Thermoactinomycetaceae</taxon>
        <taxon>Thermoflavimicrobium</taxon>
    </lineage>
</organism>
<dbReference type="EMBL" id="FORR01000003">
    <property type="protein sequence ID" value="SFI94725.1"/>
    <property type="molecule type" value="Genomic_DNA"/>
</dbReference>
<name>A0A1I3MDD1_9BACL</name>
<dbReference type="Proteomes" id="UP000199545">
    <property type="component" value="Unassembled WGS sequence"/>
</dbReference>
<protein>
    <recommendedName>
        <fullName evidence="3">Lipoprotein</fullName>
    </recommendedName>
</protein>
<accession>A0A1I3MDD1</accession>
<evidence type="ECO:0000313" key="1">
    <source>
        <dbReference type="EMBL" id="SFI94725.1"/>
    </source>
</evidence>
<keyword evidence="2" id="KW-1185">Reference proteome</keyword>
<dbReference type="OrthoDB" id="2991525at2"/>
<sequence>MRKAKTLVILIWMLSLVGCGLLPSKDQEKEVHPKAVSLNKTYPEIRFKLHFFDSYVPPRRSTGGIWLYTKEKHAGDIDQEFNWDQTDVLHIQISDSKYNGYSATPLNIQLMDEKTVRVIVKLEKGTDPFQKETDAPRMYIEVEKGKLNEDMKFIVEKDTGETLRTK</sequence>